<keyword evidence="13" id="KW-1185">Reference proteome</keyword>
<keyword evidence="10" id="KW-1003">Cell membrane</keyword>
<dbReference type="CDD" id="cd13653">
    <property type="entry name" value="PBP2_phosphate_like_1"/>
    <property type="match status" value="1"/>
</dbReference>
<keyword evidence="9 10" id="KW-0449">Lipoprotein</keyword>
<keyword evidence="5 10" id="KW-0813">Transport</keyword>
<gene>
    <name evidence="12" type="ORF">NSA23_02130</name>
</gene>
<keyword evidence="6 10" id="KW-0592">Phosphate transport</keyword>
<evidence type="ECO:0000313" key="13">
    <source>
        <dbReference type="Proteomes" id="UP001142078"/>
    </source>
</evidence>
<dbReference type="PANTHER" id="PTHR30570:SF1">
    <property type="entry name" value="PHOSPHATE-BINDING PROTEIN PSTS"/>
    <property type="match status" value="1"/>
</dbReference>
<dbReference type="InterPro" id="IPR024370">
    <property type="entry name" value="PBP_domain"/>
</dbReference>
<dbReference type="Pfam" id="PF12849">
    <property type="entry name" value="PBP_like_2"/>
    <property type="match status" value="1"/>
</dbReference>
<comment type="function">
    <text evidence="10">Involved in the system for phosphate transport across the cytoplasmic membrane.</text>
</comment>
<accession>A0A9X2MG43</accession>
<evidence type="ECO:0000313" key="12">
    <source>
        <dbReference type="EMBL" id="MCR2042908.1"/>
    </source>
</evidence>
<dbReference type="GO" id="GO:0005886">
    <property type="term" value="C:plasma membrane"/>
    <property type="evidence" value="ECO:0007669"/>
    <property type="project" value="UniProtKB-SubCell"/>
</dbReference>
<evidence type="ECO:0000256" key="6">
    <source>
        <dbReference type="ARBA" id="ARBA00022592"/>
    </source>
</evidence>
<comment type="similarity">
    <text evidence="3 10">Belongs to the PstS family.</text>
</comment>
<evidence type="ECO:0000256" key="5">
    <source>
        <dbReference type="ARBA" id="ARBA00022448"/>
    </source>
</evidence>
<evidence type="ECO:0000256" key="9">
    <source>
        <dbReference type="ARBA" id="ARBA00023288"/>
    </source>
</evidence>
<protein>
    <recommendedName>
        <fullName evidence="10">Phosphate-binding protein</fullName>
    </recommendedName>
</protein>
<dbReference type="GO" id="GO:0042301">
    <property type="term" value="F:phosphate ion binding"/>
    <property type="evidence" value="ECO:0007669"/>
    <property type="project" value="UniProtKB-UniRule"/>
</dbReference>
<dbReference type="PROSITE" id="PS51257">
    <property type="entry name" value="PROKAR_LIPOPROTEIN"/>
    <property type="match status" value="1"/>
</dbReference>
<evidence type="ECO:0000259" key="11">
    <source>
        <dbReference type="Pfam" id="PF12849"/>
    </source>
</evidence>
<keyword evidence="10" id="KW-0472">Membrane</keyword>
<comment type="function">
    <text evidence="1">Part of the ABC transporter complex PstSACB involved in phosphate import.</text>
</comment>
<evidence type="ECO:0000256" key="3">
    <source>
        <dbReference type="ARBA" id="ARBA00008725"/>
    </source>
</evidence>
<dbReference type="AlphaFoldDB" id="A0A9X2MG43"/>
<dbReference type="Gene3D" id="3.40.190.10">
    <property type="entry name" value="Periplasmic binding protein-like II"/>
    <property type="match status" value="2"/>
</dbReference>
<organism evidence="12 13">
    <name type="scientific">Anaerosalibacter massiliensis</name>
    <dbReference type="NCBI Taxonomy" id="1347392"/>
    <lineage>
        <taxon>Bacteria</taxon>
        <taxon>Bacillati</taxon>
        <taxon>Bacillota</taxon>
        <taxon>Tissierellia</taxon>
        <taxon>Tissierellales</taxon>
        <taxon>Sporanaerobacteraceae</taxon>
        <taxon>Anaerosalibacter</taxon>
    </lineage>
</organism>
<name>A0A9X2MG43_9FIRM</name>
<dbReference type="InterPro" id="IPR011862">
    <property type="entry name" value="Phos-bd"/>
</dbReference>
<evidence type="ECO:0000256" key="4">
    <source>
        <dbReference type="ARBA" id="ARBA00011529"/>
    </source>
</evidence>
<comment type="caution">
    <text evidence="12">The sequence shown here is derived from an EMBL/GenBank/DDBJ whole genome shotgun (WGS) entry which is preliminary data.</text>
</comment>
<dbReference type="NCBIfam" id="TIGR02136">
    <property type="entry name" value="ptsS_2"/>
    <property type="match status" value="1"/>
</dbReference>
<proteinExistence type="inferred from homology"/>
<sequence length="283" mass="30477">MKISSFKKVILILSLVLVISVVLSGCNSDSKKETNSESKGSELKGTVNIVGSTSVSLLAEELGKEFSKKNPEVKVNVQGVGSTAGIKATIDKTADIGISSRDLKDEEKKSGIKEHIIAYDGIIVAVHPENKVEDLDMDTISKIFTGEIKNWSEVGGSNEEILVVSREEGSGTRGAFEEILDFDSVREDALIAEGNGAVKANIASKKNSIGYLSLSYLDDTTKGLKIGGVEGIVEKIKSGDYKISRPFLMLTNGEEDSLIKEFIDFVLSEEGQKIVGEKQITVK</sequence>
<dbReference type="InterPro" id="IPR050811">
    <property type="entry name" value="Phosphate_ABC_transporter"/>
</dbReference>
<keyword evidence="8 10" id="KW-0564">Palmitate</keyword>
<dbReference type="EMBL" id="JANJZL010000001">
    <property type="protein sequence ID" value="MCR2042908.1"/>
    <property type="molecule type" value="Genomic_DNA"/>
</dbReference>
<comment type="subunit">
    <text evidence="4 10">The complex is composed of two ATP-binding proteins (PstB), two transmembrane proteins (PstC and PstA) and a solute-binding protein (PstS).</text>
</comment>
<dbReference type="SUPFAM" id="SSF53850">
    <property type="entry name" value="Periplasmic binding protein-like II"/>
    <property type="match status" value="1"/>
</dbReference>
<dbReference type="RefSeq" id="WP_257490077.1">
    <property type="nucleotide sequence ID" value="NZ_JANJZL010000001.1"/>
</dbReference>
<evidence type="ECO:0000256" key="7">
    <source>
        <dbReference type="ARBA" id="ARBA00022729"/>
    </source>
</evidence>
<feature type="domain" description="PBP" evidence="11">
    <location>
        <begin position="41"/>
        <end position="270"/>
    </location>
</feature>
<evidence type="ECO:0000256" key="1">
    <source>
        <dbReference type="ARBA" id="ARBA00002841"/>
    </source>
</evidence>
<dbReference type="Proteomes" id="UP001142078">
    <property type="component" value="Unassembled WGS sequence"/>
</dbReference>
<dbReference type="GO" id="GO:0006817">
    <property type="term" value="P:phosphate ion transport"/>
    <property type="evidence" value="ECO:0007669"/>
    <property type="project" value="UniProtKB-UniRule"/>
</dbReference>
<keyword evidence="7" id="KW-0732">Signal</keyword>
<dbReference type="PANTHER" id="PTHR30570">
    <property type="entry name" value="PERIPLASMIC PHOSPHATE BINDING COMPONENT OF PHOSPHATE ABC TRANSPORTER"/>
    <property type="match status" value="1"/>
</dbReference>
<evidence type="ECO:0000256" key="8">
    <source>
        <dbReference type="ARBA" id="ARBA00023139"/>
    </source>
</evidence>
<reference evidence="12" key="1">
    <citation type="submission" date="2022-07" db="EMBL/GenBank/DDBJ databases">
        <title>Enhanced cultured diversity of the mouse gut microbiota enables custom-made synthetic communities.</title>
        <authorList>
            <person name="Afrizal A."/>
        </authorList>
    </citation>
    <scope>NUCLEOTIDE SEQUENCE</scope>
    <source>
        <strain evidence="12">DSM 29482</strain>
    </source>
</reference>
<comment type="subcellular location">
    <subcellularLocation>
        <location evidence="2 10">Cell membrane</location>
        <topology evidence="2 10">Lipid-anchor</topology>
    </subcellularLocation>
</comment>
<evidence type="ECO:0000256" key="10">
    <source>
        <dbReference type="RuleBase" id="RU367119"/>
    </source>
</evidence>
<evidence type="ECO:0000256" key="2">
    <source>
        <dbReference type="ARBA" id="ARBA00004193"/>
    </source>
</evidence>